<comment type="pathway">
    <text evidence="3 4">Cofactor biosynthesis; coenzyme A biosynthesis; CoA from (R)-pantothenate: step 2/5.</text>
</comment>
<comment type="similarity">
    <text evidence="3 4">In the C-terminal section; belongs to the PPC synthetase family.</text>
</comment>
<feature type="binding site" evidence="3">
    <location>
        <position position="294"/>
    </location>
    <ligand>
        <name>CTP</name>
        <dbReference type="ChEBI" id="CHEBI:37563"/>
    </ligand>
</feature>
<feature type="binding site" evidence="3">
    <location>
        <position position="304"/>
    </location>
    <ligand>
        <name>CTP</name>
        <dbReference type="ChEBI" id="CHEBI:37563"/>
    </ligand>
</feature>
<dbReference type="InterPro" id="IPR035929">
    <property type="entry name" value="CoaB-like_sf"/>
</dbReference>
<feature type="region of interest" description="Phosphopantothenoylcysteine decarboxylase" evidence="3">
    <location>
        <begin position="1"/>
        <end position="204"/>
    </location>
</feature>
<comment type="function">
    <text evidence="3">Catalyzes two sequential steps in the biosynthesis of coenzyme A. In the first step cysteine is conjugated to 4'-phosphopantothenate to form 4-phosphopantothenoylcysteine. In the second step the latter compound is decarboxylated to form 4'-phosphopantotheine.</text>
</comment>
<dbReference type="Pfam" id="PF04127">
    <property type="entry name" value="DFP"/>
    <property type="match status" value="1"/>
</dbReference>
<proteinExistence type="inferred from homology"/>
<keyword evidence="3" id="KW-0479">Metal-binding</keyword>
<evidence type="ECO:0000313" key="7">
    <source>
        <dbReference type="EMBL" id="PSR31557.1"/>
    </source>
</evidence>
<dbReference type="NCBIfam" id="TIGR00521">
    <property type="entry name" value="coaBC_dfp"/>
    <property type="match status" value="1"/>
</dbReference>
<feature type="binding site" evidence="3">
    <location>
        <position position="339"/>
    </location>
    <ligand>
        <name>CTP</name>
        <dbReference type="ChEBI" id="CHEBI:37563"/>
    </ligand>
</feature>
<sequence length="423" mass="46044">MRFTAVLLLWKYLLPVSNEIMRVILGVGGGIAAYKSCDLASKLVQAGHEVLTVMTESATRFVGPLTFRALTGNPVGVRSMDEPMGPVSHVKMARWAEMLVIAPLTQNLLARLSLGLSSDLLSLIFQGYLGPSVVAPAMESEMWLSPQTQARLEDLKKDRVISVVGPNDGRLASGQSGPGRMAEPHEIMNAMWALTRPKTLQNRVILITAGPTWEHFDPVRILTNPSTGTIGLILARELTARGAHVILIHGPRVEEPLCSGVEYQEVVSAQEMLEAVESRIGEADTLIGAAAVSDFRPASPFSEKQKKRQLDLMWPMAVNPDIMAEMGTRYHDSKILIGFAAETDNVLAQAQEKLQRKHLDAIVANQVGRHRGFGKSDYEARIILKGDGPGNFQSVSKDELASHVADLLSVLRPKIGGNSRSPL</sequence>
<dbReference type="GO" id="GO:0004632">
    <property type="term" value="F:phosphopantothenate--cysteine ligase activity"/>
    <property type="evidence" value="ECO:0007669"/>
    <property type="project" value="UniProtKB-UniRule"/>
</dbReference>
<dbReference type="GO" id="GO:0046872">
    <property type="term" value="F:metal ion binding"/>
    <property type="evidence" value="ECO:0007669"/>
    <property type="project" value="UniProtKB-KW"/>
</dbReference>
<dbReference type="EC" id="4.1.1.36" evidence="3"/>
<dbReference type="InterPro" id="IPR005252">
    <property type="entry name" value="CoaBC"/>
</dbReference>
<reference evidence="7 8" key="1">
    <citation type="journal article" date="2014" name="BMC Genomics">
        <title>Comparison of environmental and isolate Sulfobacillus genomes reveals diverse carbon, sulfur, nitrogen, and hydrogen metabolisms.</title>
        <authorList>
            <person name="Justice N.B."/>
            <person name="Norman A."/>
            <person name="Brown C.T."/>
            <person name="Singh A."/>
            <person name="Thomas B.C."/>
            <person name="Banfield J.F."/>
        </authorList>
    </citation>
    <scope>NUCLEOTIDE SEQUENCE [LARGE SCALE GENOMIC DNA]</scope>
    <source>
        <strain evidence="7">AMDSBA1</strain>
    </source>
</reference>
<dbReference type="PANTHER" id="PTHR14359:SF6">
    <property type="entry name" value="PHOSPHOPANTOTHENOYLCYSTEINE DECARBOXYLASE"/>
    <property type="match status" value="1"/>
</dbReference>
<evidence type="ECO:0000259" key="5">
    <source>
        <dbReference type="Pfam" id="PF02441"/>
    </source>
</evidence>
<feature type="binding site" evidence="3">
    <location>
        <position position="357"/>
    </location>
    <ligand>
        <name>CTP</name>
        <dbReference type="ChEBI" id="CHEBI:37563"/>
    </ligand>
</feature>
<dbReference type="Pfam" id="PF02441">
    <property type="entry name" value="Flavoprotein"/>
    <property type="match status" value="1"/>
</dbReference>
<keyword evidence="3 4" id="KW-0436">Ligase</keyword>
<name>A0A2T2XAS7_9FIRM</name>
<comment type="similarity">
    <text evidence="3 4">In the N-terminal section; belongs to the HFCD (homo-oligomeric flavin containing Cys decarboxylase) superfamily.</text>
</comment>
<dbReference type="GO" id="GO:0015937">
    <property type="term" value="P:coenzyme A biosynthetic process"/>
    <property type="evidence" value="ECO:0007669"/>
    <property type="project" value="UniProtKB-UniRule"/>
</dbReference>
<evidence type="ECO:0000256" key="3">
    <source>
        <dbReference type="HAMAP-Rule" id="MF_02225"/>
    </source>
</evidence>
<comment type="caution">
    <text evidence="3">Lacks conserved residue(s) required for the propagation of feature annotation.</text>
</comment>
<dbReference type="GO" id="GO:0015941">
    <property type="term" value="P:pantothenate catabolic process"/>
    <property type="evidence" value="ECO:0007669"/>
    <property type="project" value="InterPro"/>
</dbReference>
<dbReference type="InterPro" id="IPR036551">
    <property type="entry name" value="Flavin_trans-like"/>
</dbReference>
<dbReference type="GO" id="GO:0010181">
    <property type="term" value="F:FMN binding"/>
    <property type="evidence" value="ECO:0007669"/>
    <property type="project" value="UniProtKB-UniRule"/>
</dbReference>
<dbReference type="PANTHER" id="PTHR14359">
    <property type="entry name" value="HOMO-OLIGOMERIC FLAVIN CONTAINING CYS DECARBOXYLASE FAMILY"/>
    <property type="match status" value="1"/>
</dbReference>
<dbReference type="SUPFAM" id="SSF102645">
    <property type="entry name" value="CoaB-like"/>
    <property type="match status" value="1"/>
</dbReference>
<organism evidence="7 8">
    <name type="scientific">Sulfobacillus benefaciens</name>
    <dbReference type="NCBI Taxonomy" id="453960"/>
    <lineage>
        <taxon>Bacteria</taxon>
        <taxon>Bacillati</taxon>
        <taxon>Bacillota</taxon>
        <taxon>Clostridia</taxon>
        <taxon>Eubacteriales</taxon>
        <taxon>Clostridiales Family XVII. Incertae Sedis</taxon>
        <taxon>Sulfobacillus</taxon>
    </lineage>
</organism>
<comment type="caution">
    <text evidence="7">The sequence shown here is derived from an EMBL/GenBank/DDBJ whole genome shotgun (WGS) entry which is preliminary data.</text>
</comment>
<keyword evidence="3" id="KW-0460">Magnesium</keyword>
<dbReference type="EMBL" id="PXYT01000002">
    <property type="protein sequence ID" value="PSR31557.1"/>
    <property type="molecule type" value="Genomic_DNA"/>
</dbReference>
<evidence type="ECO:0000256" key="4">
    <source>
        <dbReference type="RuleBase" id="RU364078"/>
    </source>
</evidence>
<keyword evidence="3 4" id="KW-0285">Flavoprotein</keyword>
<dbReference type="GO" id="GO:0004633">
    <property type="term" value="F:phosphopantothenoylcysteine decarboxylase activity"/>
    <property type="evidence" value="ECO:0007669"/>
    <property type="project" value="UniProtKB-UniRule"/>
</dbReference>
<comment type="catalytic activity">
    <reaction evidence="3 4">
        <text>(R)-4'-phosphopantothenate + L-cysteine + CTP = N-[(R)-4-phosphopantothenoyl]-L-cysteine + CMP + diphosphate + H(+)</text>
        <dbReference type="Rhea" id="RHEA:19397"/>
        <dbReference type="ChEBI" id="CHEBI:10986"/>
        <dbReference type="ChEBI" id="CHEBI:15378"/>
        <dbReference type="ChEBI" id="CHEBI:33019"/>
        <dbReference type="ChEBI" id="CHEBI:35235"/>
        <dbReference type="ChEBI" id="CHEBI:37563"/>
        <dbReference type="ChEBI" id="CHEBI:59458"/>
        <dbReference type="ChEBI" id="CHEBI:60377"/>
        <dbReference type="EC" id="6.3.2.5"/>
    </reaction>
</comment>
<keyword evidence="3 4" id="KW-0288">FMN</keyword>
<dbReference type="Gene3D" id="3.40.50.10300">
    <property type="entry name" value="CoaB-like"/>
    <property type="match status" value="1"/>
</dbReference>
<evidence type="ECO:0000259" key="6">
    <source>
        <dbReference type="Pfam" id="PF04127"/>
    </source>
</evidence>
<dbReference type="UniPathway" id="UPA00241">
    <property type="reaction ID" value="UER00353"/>
</dbReference>
<comment type="pathway">
    <text evidence="3 4">Cofactor biosynthesis; coenzyme A biosynthesis; CoA from (R)-pantothenate: step 3/5.</text>
</comment>
<protein>
    <recommendedName>
        <fullName evidence="3">Coenzyme A biosynthesis bifunctional protein CoaBC</fullName>
    </recommendedName>
    <alternativeName>
        <fullName evidence="3">DNA/pantothenate metabolism flavoprotein</fullName>
    </alternativeName>
    <alternativeName>
        <fullName evidence="3">Phosphopantothenoylcysteine synthetase/decarboxylase</fullName>
        <shortName evidence="3">PPCS-PPCDC</shortName>
    </alternativeName>
    <domain>
        <recommendedName>
            <fullName evidence="3">Phosphopantothenoylcysteine decarboxylase</fullName>
            <shortName evidence="3">PPC decarboxylase</shortName>
            <shortName evidence="3">PPC-DC</shortName>
            <ecNumber evidence="3">4.1.1.36</ecNumber>
        </recommendedName>
        <alternativeName>
            <fullName evidence="3">CoaC</fullName>
        </alternativeName>
    </domain>
    <domain>
        <recommendedName>
            <fullName evidence="3">Phosphopantothenate--cysteine ligase</fullName>
            <ecNumber evidence="3">6.3.2.5</ecNumber>
        </recommendedName>
        <alternativeName>
            <fullName evidence="3">CoaB</fullName>
        </alternativeName>
        <alternativeName>
            <fullName evidence="3">Phosphopantothenoylcysteine synthetase</fullName>
            <shortName evidence="3">PPC synthetase</shortName>
            <shortName evidence="3">PPC-S</shortName>
        </alternativeName>
    </domain>
</protein>
<evidence type="ECO:0000313" key="8">
    <source>
        <dbReference type="Proteomes" id="UP000242699"/>
    </source>
</evidence>
<dbReference type="InterPro" id="IPR003382">
    <property type="entry name" value="Flavoprotein"/>
</dbReference>
<feature type="binding site" evidence="3">
    <location>
        <position position="353"/>
    </location>
    <ligand>
        <name>CTP</name>
        <dbReference type="ChEBI" id="CHEBI:37563"/>
    </ligand>
</feature>
<comment type="cofactor">
    <cofactor evidence="3">
        <name>Mg(2+)</name>
        <dbReference type="ChEBI" id="CHEBI:18420"/>
    </cofactor>
</comment>
<dbReference type="GO" id="GO:0071513">
    <property type="term" value="C:phosphopantothenoylcysteine decarboxylase complex"/>
    <property type="evidence" value="ECO:0007669"/>
    <property type="project" value="TreeGrafter"/>
</dbReference>
<keyword evidence="2 3" id="KW-0456">Lyase</keyword>
<dbReference type="Gene3D" id="3.40.50.1950">
    <property type="entry name" value="Flavin prenyltransferase-like"/>
    <property type="match status" value="1"/>
</dbReference>
<gene>
    <name evidence="3 7" type="primary">coaBC</name>
    <name evidence="7" type="ORF">C7B43_02355</name>
</gene>
<accession>A0A2T2XAS7</accession>
<dbReference type="Proteomes" id="UP000242699">
    <property type="component" value="Unassembled WGS sequence"/>
</dbReference>
<keyword evidence="3" id="KW-0511">Multifunctional enzyme</keyword>
<comment type="catalytic activity">
    <reaction evidence="3 4">
        <text>N-[(R)-4-phosphopantothenoyl]-L-cysteine + H(+) = (R)-4'-phosphopantetheine + CO2</text>
        <dbReference type="Rhea" id="RHEA:16793"/>
        <dbReference type="ChEBI" id="CHEBI:15378"/>
        <dbReference type="ChEBI" id="CHEBI:16526"/>
        <dbReference type="ChEBI" id="CHEBI:59458"/>
        <dbReference type="ChEBI" id="CHEBI:61723"/>
        <dbReference type="EC" id="4.1.1.36"/>
    </reaction>
</comment>
<dbReference type="AlphaFoldDB" id="A0A2T2XAS7"/>
<feature type="region of interest" description="Phosphopantothenate--cysteine ligase" evidence="3">
    <location>
        <begin position="205"/>
        <end position="423"/>
    </location>
</feature>
<evidence type="ECO:0000256" key="2">
    <source>
        <dbReference type="ARBA" id="ARBA00023239"/>
    </source>
</evidence>
<feature type="domain" description="Flavoprotein" evidence="5">
    <location>
        <begin position="21"/>
        <end position="189"/>
    </location>
</feature>
<dbReference type="SUPFAM" id="SSF52507">
    <property type="entry name" value="Homo-oligomeric flavin-containing Cys decarboxylases, HFCD"/>
    <property type="match status" value="1"/>
</dbReference>
<keyword evidence="1 3" id="KW-0210">Decarboxylase</keyword>
<feature type="domain" description="DNA/pantothenate metabolism flavoprotein C-terminal" evidence="6">
    <location>
        <begin position="200"/>
        <end position="408"/>
    </location>
</feature>
<dbReference type="HAMAP" id="MF_02225">
    <property type="entry name" value="CoaBC"/>
    <property type="match status" value="1"/>
</dbReference>
<comment type="function">
    <text evidence="4">Catalyzes two steps in the biosynthesis of coenzyme A. In the first step cysteine is conjugated to 4'-phosphopantothenate to form 4-phosphopantothenoylcysteine, in the latter compound is decarboxylated to form 4'-phosphopantotheine.</text>
</comment>
<dbReference type="EC" id="6.3.2.5" evidence="3"/>
<dbReference type="InterPro" id="IPR007085">
    <property type="entry name" value="DNA/pantothenate-metab_flavo_C"/>
</dbReference>
<comment type="cofactor">
    <cofactor evidence="3">
        <name>FMN</name>
        <dbReference type="ChEBI" id="CHEBI:58210"/>
    </cofactor>
    <text evidence="3">Binds 1 FMN per subunit.</text>
</comment>
<evidence type="ECO:0000256" key="1">
    <source>
        <dbReference type="ARBA" id="ARBA00022793"/>
    </source>
</evidence>